<dbReference type="InterPro" id="IPR016071">
    <property type="entry name" value="Staphylococal_nuclease_OB-fold"/>
</dbReference>
<proteinExistence type="predicted"/>
<organism evidence="2 3">
    <name type="scientific">Rhizobium paknamense</name>
    <dbReference type="NCBI Taxonomy" id="1206817"/>
    <lineage>
        <taxon>Bacteria</taxon>
        <taxon>Pseudomonadati</taxon>
        <taxon>Pseudomonadota</taxon>
        <taxon>Alphaproteobacteria</taxon>
        <taxon>Hyphomicrobiales</taxon>
        <taxon>Rhizobiaceae</taxon>
        <taxon>Rhizobium/Agrobacterium group</taxon>
        <taxon>Rhizobium</taxon>
    </lineage>
</organism>
<evidence type="ECO:0000313" key="3">
    <source>
        <dbReference type="Proteomes" id="UP001235269"/>
    </source>
</evidence>
<dbReference type="SUPFAM" id="SSF50199">
    <property type="entry name" value="Staphylococcal nuclease"/>
    <property type="match status" value="1"/>
</dbReference>
<dbReference type="GO" id="GO:0004519">
    <property type="term" value="F:endonuclease activity"/>
    <property type="evidence" value="ECO:0007669"/>
    <property type="project" value="UniProtKB-KW"/>
</dbReference>
<feature type="domain" description="TNase-like" evidence="1">
    <location>
        <begin position="51"/>
        <end position="149"/>
    </location>
</feature>
<evidence type="ECO:0000313" key="2">
    <source>
        <dbReference type="EMBL" id="MDQ0453891.1"/>
    </source>
</evidence>
<reference evidence="2 3" key="1">
    <citation type="submission" date="2023-07" db="EMBL/GenBank/DDBJ databases">
        <title>Genomic Encyclopedia of Type Strains, Phase IV (KMG-IV): sequencing the most valuable type-strain genomes for metagenomic binning, comparative biology and taxonomic classification.</title>
        <authorList>
            <person name="Goeker M."/>
        </authorList>
    </citation>
    <scope>NUCLEOTIDE SEQUENCE [LARGE SCALE GENOMIC DNA]</scope>
    <source>
        <strain evidence="2 3">DSM 100301</strain>
    </source>
</reference>
<gene>
    <name evidence="2" type="ORF">QO005_000206</name>
</gene>
<dbReference type="Proteomes" id="UP001235269">
    <property type="component" value="Unassembled WGS sequence"/>
</dbReference>
<keyword evidence="2" id="KW-0378">Hydrolase</keyword>
<dbReference type="InterPro" id="IPR035437">
    <property type="entry name" value="SNase_OB-fold_sf"/>
</dbReference>
<dbReference type="EMBL" id="JAUSWH010000001">
    <property type="protein sequence ID" value="MDQ0453891.1"/>
    <property type="molecule type" value="Genomic_DNA"/>
</dbReference>
<evidence type="ECO:0000259" key="1">
    <source>
        <dbReference type="Pfam" id="PF00565"/>
    </source>
</evidence>
<accession>A0ABU0I9E2</accession>
<dbReference type="Pfam" id="PF00565">
    <property type="entry name" value="SNase"/>
    <property type="match status" value="1"/>
</dbReference>
<sequence>MTLPYRPILAAVAVLALIAGVALFFLNRPDVVLTGPFIAADGETVLTRGARLRMKGYDAPELGQRCRREDAMPWPCGALSRAELQSLLAQAGVTCRQVDTDDLKRLVVLCDAQGRDIGAEMVRAGLGLNNGGYEAEEKEAQTRKAGLWSGSFERPEEWRRLHPRSEINRMDKN</sequence>
<keyword evidence="2" id="KW-0255">Endonuclease</keyword>
<keyword evidence="2" id="KW-0540">Nuclease</keyword>
<keyword evidence="3" id="KW-1185">Reference proteome</keyword>
<protein>
    <submittedName>
        <fullName evidence="2">Endonuclease YncB(Thermonuclease family)</fullName>
    </submittedName>
</protein>
<comment type="caution">
    <text evidence="2">The sequence shown here is derived from an EMBL/GenBank/DDBJ whole genome shotgun (WGS) entry which is preliminary data.</text>
</comment>
<dbReference type="Gene3D" id="2.40.50.90">
    <property type="match status" value="1"/>
</dbReference>
<name>A0ABU0I9E2_9HYPH</name>
<dbReference type="RefSeq" id="WP_307156121.1">
    <property type="nucleotide sequence ID" value="NZ_JAUSWH010000001.1"/>
</dbReference>